<accession>A0A6A3M4M0</accession>
<dbReference type="Proteomes" id="UP000434957">
    <property type="component" value="Unassembled WGS sequence"/>
</dbReference>
<name>A0A6A3M4M0_9STRA</name>
<gene>
    <name evidence="1" type="ORF">PR001_g12961</name>
    <name evidence="2" type="ORF">PR003_g12007</name>
</gene>
<dbReference type="EMBL" id="QXFT01000707">
    <property type="protein sequence ID" value="KAE9337433.1"/>
    <property type="molecule type" value="Genomic_DNA"/>
</dbReference>
<evidence type="ECO:0008006" key="5">
    <source>
        <dbReference type="Google" id="ProtNLM"/>
    </source>
</evidence>
<evidence type="ECO:0000313" key="2">
    <source>
        <dbReference type="EMBL" id="KAE9337433.1"/>
    </source>
</evidence>
<comment type="caution">
    <text evidence="1">The sequence shown here is derived from an EMBL/GenBank/DDBJ whole genome shotgun (WGS) entry which is preliminary data.</text>
</comment>
<dbReference type="AlphaFoldDB" id="A0A6A3M4M0"/>
<proteinExistence type="predicted"/>
<evidence type="ECO:0000313" key="1">
    <source>
        <dbReference type="EMBL" id="KAE9023264.1"/>
    </source>
</evidence>
<reference evidence="1 3" key="1">
    <citation type="submission" date="2018-09" db="EMBL/GenBank/DDBJ databases">
        <title>Genomic investigation of the strawberry pathogen Phytophthora fragariae indicates pathogenicity is determined by transcriptional variation in three key races.</title>
        <authorList>
            <person name="Adams T.M."/>
            <person name="Armitage A.D."/>
            <person name="Sobczyk M.K."/>
            <person name="Bates H.J."/>
            <person name="Dunwell J.M."/>
            <person name="Nellist C.F."/>
            <person name="Harrison R.J."/>
        </authorList>
    </citation>
    <scope>NUCLEOTIDE SEQUENCE [LARGE SCALE GENOMIC DNA]</scope>
    <source>
        <strain evidence="1 3">SCRP249</strain>
        <strain evidence="2 4">SCRP333</strain>
    </source>
</reference>
<dbReference type="EMBL" id="QXFV01000863">
    <property type="protein sequence ID" value="KAE9023264.1"/>
    <property type="molecule type" value="Genomic_DNA"/>
</dbReference>
<protein>
    <recommendedName>
        <fullName evidence="5">Gag protein</fullName>
    </recommendedName>
</protein>
<evidence type="ECO:0000313" key="3">
    <source>
        <dbReference type="Proteomes" id="UP000429607"/>
    </source>
</evidence>
<dbReference type="Proteomes" id="UP000429607">
    <property type="component" value="Unassembled WGS sequence"/>
</dbReference>
<keyword evidence="4" id="KW-1185">Reference proteome</keyword>
<sequence length="139" mass="15281">MEDSGSRLPTQQDFSHLSDAHWATLEKMASLLGEAAFAVFPNLPTEQQRARVERFDKYESSLIAHSVTLASVTNTTSFAVRPTTTKPVKMSVPTFDGKDSDSLVFWVREIEIALSACQIYDARAQVAFALSNLGGRARA</sequence>
<organism evidence="1 3">
    <name type="scientific">Phytophthora rubi</name>
    <dbReference type="NCBI Taxonomy" id="129364"/>
    <lineage>
        <taxon>Eukaryota</taxon>
        <taxon>Sar</taxon>
        <taxon>Stramenopiles</taxon>
        <taxon>Oomycota</taxon>
        <taxon>Peronosporomycetes</taxon>
        <taxon>Peronosporales</taxon>
        <taxon>Peronosporaceae</taxon>
        <taxon>Phytophthora</taxon>
    </lineage>
</organism>
<evidence type="ECO:0000313" key="4">
    <source>
        <dbReference type="Proteomes" id="UP000434957"/>
    </source>
</evidence>